<name>A0AAV2QYV0_MEGNR</name>
<keyword evidence="1" id="KW-0472">Membrane</keyword>
<keyword evidence="3" id="KW-1185">Reference proteome</keyword>
<evidence type="ECO:0000313" key="3">
    <source>
        <dbReference type="Proteomes" id="UP001497623"/>
    </source>
</evidence>
<dbReference type="Proteomes" id="UP001497623">
    <property type="component" value="Unassembled WGS sequence"/>
</dbReference>
<gene>
    <name evidence="2" type="ORF">MNOR_LOCUS18785</name>
</gene>
<dbReference type="AlphaFoldDB" id="A0AAV2QYV0"/>
<keyword evidence="1" id="KW-0812">Transmembrane</keyword>
<proteinExistence type="predicted"/>
<evidence type="ECO:0000313" key="2">
    <source>
        <dbReference type="EMBL" id="CAL4108279.1"/>
    </source>
</evidence>
<feature type="transmembrane region" description="Helical" evidence="1">
    <location>
        <begin position="77"/>
        <end position="98"/>
    </location>
</feature>
<dbReference type="EMBL" id="CAXKWB010013620">
    <property type="protein sequence ID" value="CAL4108279.1"/>
    <property type="molecule type" value="Genomic_DNA"/>
</dbReference>
<keyword evidence="1" id="KW-1133">Transmembrane helix</keyword>
<accession>A0AAV2QYV0</accession>
<evidence type="ECO:0000256" key="1">
    <source>
        <dbReference type="SAM" id="Phobius"/>
    </source>
</evidence>
<protein>
    <submittedName>
        <fullName evidence="2">Uncharacterized protein</fullName>
    </submittedName>
</protein>
<reference evidence="2 3" key="1">
    <citation type="submission" date="2024-05" db="EMBL/GenBank/DDBJ databases">
        <authorList>
            <person name="Wallberg A."/>
        </authorList>
    </citation>
    <scope>NUCLEOTIDE SEQUENCE [LARGE SCALE GENOMIC DNA]</scope>
</reference>
<organism evidence="2 3">
    <name type="scientific">Meganyctiphanes norvegica</name>
    <name type="common">Northern krill</name>
    <name type="synonym">Thysanopoda norvegica</name>
    <dbReference type="NCBI Taxonomy" id="48144"/>
    <lineage>
        <taxon>Eukaryota</taxon>
        <taxon>Metazoa</taxon>
        <taxon>Ecdysozoa</taxon>
        <taxon>Arthropoda</taxon>
        <taxon>Crustacea</taxon>
        <taxon>Multicrustacea</taxon>
        <taxon>Malacostraca</taxon>
        <taxon>Eumalacostraca</taxon>
        <taxon>Eucarida</taxon>
        <taxon>Euphausiacea</taxon>
        <taxon>Euphausiidae</taxon>
        <taxon>Meganyctiphanes</taxon>
    </lineage>
</organism>
<feature type="transmembrane region" description="Helical" evidence="1">
    <location>
        <begin position="50"/>
        <end position="71"/>
    </location>
</feature>
<comment type="caution">
    <text evidence="2">The sequence shown here is derived from an EMBL/GenBank/DDBJ whole genome shotgun (WGS) entry which is preliminary data.</text>
</comment>
<sequence>MPNLVQNPSLLSNMSENGTVTKQNKYKHLKIVLNETEVAKLNKYRNTKTAQAVTCFFLFVLQILLSYIGLIYGGLPWAIFALAFHACFILSTIAAIVLPQLW</sequence>